<dbReference type="OrthoDB" id="410404at2759"/>
<name>A0A9N9TAB0_DIABA</name>
<proteinExistence type="predicted"/>
<dbReference type="Proteomes" id="UP001153709">
    <property type="component" value="Chromosome 9"/>
</dbReference>
<gene>
    <name evidence="1" type="ORF">DIABBA_LOCUS12796</name>
</gene>
<dbReference type="AlphaFoldDB" id="A0A9N9TAB0"/>
<dbReference type="PANTHER" id="PTHR47027">
    <property type="entry name" value="REVERSE TRANSCRIPTASE DOMAIN-CONTAINING PROTEIN"/>
    <property type="match status" value="1"/>
</dbReference>
<organism evidence="1 2">
    <name type="scientific">Diabrotica balteata</name>
    <name type="common">Banded cucumber beetle</name>
    <dbReference type="NCBI Taxonomy" id="107213"/>
    <lineage>
        <taxon>Eukaryota</taxon>
        <taxon>Metazoa</taxon>
        <taxon>Ecdysozoa</taxon>
        <taxon>Arthropoda</taxon>
        <taxon>Hexapoda</taxon>
        <taxon>Insecta</taxon>
        <taxon>Pterygota</taxon>
        <taxon>Neoptera</taxon>
        <taxon>Endopterygota</taxon>
        <taxon>Coleoptera</taxon>
        <taxon>Polyphaga</taxon>
        <taxon>Cucujiformia</taxon>
        <taxon>Chrysomeloidea</taxon>
        <taxon>Chrysomelidae</taxon>
        <taxon>Galerucinae</taxon>
        <taxon>Diabroticina</taxon>
        <taxon>Diabroticites</taxon>
        <taxon>Diabrotica</taxon>
    </lineage>
</organism>
<reference evidence="1" key="1">
    <citation type="submission" date="2022-01" db="EMBL/GenBank/DDBJ databases">
        <authorList>
            <person name="King R."/>
        </authorList>
    </citation>
    <scope>NUCLEOTIDE SEQUENCE</scope>
</reference>
<feature type="non-terminal residue" evidence="1">
    <location>
        <position position="1"/>
    </location>
</feature>
<keyword evidence="2" id="KW-1185">Reference proteome</keyword>
<sequence>KRVDKFEYLGVVFDENGKEKELEARIAEGNKKFGSLRALLNSKFVSRQGKLRIYKTVIRPTVTYAGETWTLNKKEEDTLETRERKILRRIFGGRKREDSWERRTTMN</sequence>
<evidence type="ECO:0000313" key="2">
    <source>
        <dbReference type="Proteomes" id="UP001153709"/>
    </source>
</evidence>
<dbReference type="EMBL" id="OU898284">
    <property type="protein sequence ID" value="CAG9840105.1"/>
    <property type="molecule type" value="Genomic_DNA"/>
</dbReference>
<accession>A0A9N9TAB0</accession>
<protein>
    <submittedName>
        <fullName evidence="1">Uncharacterized protein</fullName>
    </submittedName>
</protein>
<dbReference type="PANTHER" id="PTHR47027:SF29">
    <property type="entry name" value="C2H2-TYPE DOMAIN-CONTAINING PROTEIN"/>
    <property type="match status" value="1"/>
</dbReference>
<evidence type="ECO:0000313" key="1">
    <source>
        <dbReference type="EMBL" id="CAG9840105.1"/>
    </source>
</evidence>